<reference evidence="1" key="1">
    <citation type="submission" date="2016-10" db="EMBL/GenBank/DDBJ databases">
        <title>Sequence of Gallionella enrichment culture.</title>
        <authorList>
            <person name="Poehlein A."/>
            <person name="Muehling M."/>
            <person name="Daniel R."/>
        </authorList>
    </citation>
    <scope>NUCLEOTIDE SEQUENCE</scope>
</reference>
<dbReference type="EMBL" id="MLJW01000083">
    <property type="protein sequence ID" value="OIR01502.1"/>
    <property type="molecule type" value="Genomic_DNA"/>
</dbReference>
<comment type="caution">
    <text evidence="1">The sequence shown here is derived from an EMBL/GenBank/DDBJ whole genome shotgun (WGS) entry which is preliminary data.</text>
</comment>
<evidence type="ECO:0000313" key="1">
    <source>
        <dbReference type="EMBL" id="OIR01502.1"/>
    </source>
</evidence>
<organism evidence="1">
    <name type="scientific">mine drainage metagenome</name>
    <dbReference type="NCBI Taxonomy" id="410659"/>
    <lineage>
        <taxon>unclassified sequences</taxon>
        <taxon>metagenomes</taxon>
        <taxon>ecological metagenomes</taxon>
    </lineage>
</organism>
<protein>
    <submittedName>
        <fullName evidence="1">Uncharacterized protein</fullName>
    </submittedName>
</protein>
<accession>A0A1J5SN59</accession>
<gene>
    <name evidence="1" type="ORF">GALL_164030</name>
</gene>
<dbReference type="AlphaFoldDB" id="A0A1J5SN59"/>
<sequence>MGIQNRLNRRFSPGLEFDGGSGLIDHPDPLREQQHYLFPTVWGELPGGLEYNIGRGYGLTRGSDHVIFKVNLKLERYVGALVRASPDHAWLF</sequence>
<name>A0A1J5SN59_9ZZZZ</name>
<proteinExistence type="predicted"/>